<dbReference type="Gramene" id="rna-AYBTSS11_LOCUS17324">
    <property type="protein sequence ID" value="CAJ1957670.1"/>
    <property type="gene ID" value="gene-AYBTSS11_LOCUS17324"/>
</dbReference>
<keyword evidence="2" id="KW-1185">Reference proteome</keyword>
<gene>
    <name evidence="1" type="ORF">AYBTSS11_LOCUS17324</name>
</gene>
<evidence type="ECO:0000313" key="2">
    <source>
        <dbReference type="Proteomes" id="UP001189624"/>
    </source>
</evidence>
<protein>
    <submittedName>
        <fullName evidence="1">Uncharacterized protein</fullName>
    </submittedName>
</protein>
<reference evidence="1" key="1">
    <citation type="submission" date="2023-10" db="EMBL/GenBank/DDBJ databases">
        <authorList>
            <person name="Domelevo Entfellner J.-B."/>
        </authorList>
    </citation>
    <scope>NUCLEOTIDE SEQUENCE</scope>
</reference>
<organism evidence="1 2">
    <name type="scientific">Sphenostylis stenocarpa</name>
    <dbReference type="NCBI Taxonomy" id="92480"/>
    <lineage>
        <taxon>Eukaryota</taxon>
        <taxon>Viridiplantae</taxon>
        <taxon>Streptophyta</taxon>
        <taxon>Embryophyta</taxon>
        <taxon>Tracheophyta</taxon>
        <taxon>Spermatophyta</taxon>
        <taxon>Magnoliopsida</taxon>
        <taxon>eudicotyledons</taxon>
        <taxon>Gunneridae</taxon>
        <taxon>Pentapetalae</taxon>
        <taxon>rosids</taxon>
        <taxon>fabids</taxon>
        <taxon>Fabales</taxon>
        <taxon>Fabaceae</taxon>
        <taxon>Papilionoideae</taxon>
        <taxon>50 kb inversion clade</taxon>
        <taxon>NPAAA clade</taxon>
        <taxon>indigoferoid/millettioid clade</taxon>
        <taxon>Phaseoleae</taxon>
        <taxon>Sphenostylis</taxon>
    </lineage>
</organism>
<accession>A0AA86SGQ0</accession>
<dbReference type="EMBL" id="OY731402">
    <property type="protein sequence ID" value="CAJ1957670.1"/>
    <property type="molecule type" value="Genomic_DNA"/>
</dbReference>
<dbReference type="AlphaFoldDB" id="A0AA86SGQ0"/>
<sequence>MVVDGGGFGAGLSGAGVVEGVDGGGSERYTKIPVARVKGHLLAIPPECGAATHALIPPTHLLPLRALRLPQHDPTRVEHPTMHVLGTDSMPCFLCSCFVHGTNASIVTVFAVVALPLGSNHGTTKFPYTSPSPFSVGFPRCGKLVAWFTMDSKVPLARGFSLAPGACGGLHRHTR</sequence>
<dbReference type="Proteomes" id="UP001189624">
    <property type="component" value="Chromosome 5"/>
</dbReference>
<name>A0AA86SGQ0_9FABA</name>
<proteinExistence type="predicted"/>
<evidence type="ECO:0000313" key="1">
    <source>
        <dbReference type="EMBL" id="CAJ1957670.1"/>
    </source>
</evidence>